<dbReference type="Proteomes" id="UP000295689">
    <property type="component" value="Unassembled WGS sequence"/>
</dbReference>
<name>A0A4R2B7J6_9BACI</name>
<dbReference type="PROSITE" id="PS50847">
    <property type="entry name" value="GRAM_POS_ANCHORING"/>
    <property type="match status" value="1"/>
</dbReference>
<evidence type="ECO:0000313" key="11">
    <source>
        <dbReference type="Proteomes" id="UP000295689"/>
    </source>
</evidence>
<keyword evidence="7" id="KW-1133">Transmembrane helix</keyword>
<keyword evidence="3" id="KW-0964">Secreted</keyword>
<comment type="caution">
    <text evidence="10">The sequence shown here is derived from an EMBL/GenBank/DDBJ whole genome shotgun (WGS) entry which is preliminary data.</text>
</comment>
<evidence type="ECO:0000256" key="4">
    <source>
        <dbReference type="ARBA" id="ARBA00022729"/>
    </source>
</evidence>
<keyword evidence="7" id="KW-0812">Transmembrane</keyword>
<gene>
    <name evidence="10" type="ORF">EV146_110153</name>
</gene>
<keyword evidence="11" id="KW-1185">Reference proteome</keyword>
<organism evidence="10 11">
    <name type="scientific">Mesobacillus foraminis</name>
    <dbReference type="NCBI Taxonomy" id="279826"/>
    <lineage>
        <taxon>Bacteria</taxon>
        <taxon>Bacillati</taxon>
        <taxon>Bacillota</taxon>
        <taxon>Bacilli</taxon>
        <taxon>Bacillales</taxon>
        <taxon>Bacillaceae</taxon>
        <taxon>Mesobacillus</taxon>
    </lineage>
</organism>
<dbReference type="NCBIfam" id="TIGR01167">
    <property type="entry name" value="LPXTG_anchor"/>
    <property type="match status" value="1"/>
</dbReference>
<comment type="subcellular location">
    <subcellularLocation>
        <location evidence="1">Secreted</location>
        <location evidence="1">Cell wall</location>
        <topology evidence="1">Peptidoglycan-anchor</topology>
    </subcellularLocation>
</comment>
<keyword evidence="5" id="KW-0572">Peptidoglycan-anchor</keyword>
<accession>A0A4R2B7J6</accession>
<evidence type="ECO:0000256" key="3">
    <source>
        <dbReference type="ARBA" id="ARBA00022525"/>
    </source>
</evidence>
<feature type="domain" description="Gram-positive cocci surface proteins LPxTG" evidence="9">
    <location>
        <begin position="135"/>
        <end position="167"/>
    </location>
</feature>
<dbReference type="AlphaFoldDB" id="A0A4R2B7J6"/>
<evidence type="ECO:0000256" key="1">
    <source>
        <dbReference type="ARBA" id="ARBA00004168"/>
    </source>
</evidence>
<feature type="chain" id="PRO_5020833988" evidence="8">
    <location>
        <begin position="24"/>
        <end position="167"/>
    </location>
</feature>
<reference evidence="10 11" key="1">
    <citation type="journal article" date="2015" name="Stand. Genomic Sci.">
        <title>Genomic Encyclopedia of Bacterial and Archaeal Type Strains, Phase III: the genomes of soil and plant-associated and newly described type strains.</title>
        <authorList>
            <person name="Whitman W.B."/>
            <person name="Woyke T."/>
            <person name="Klenk H.P."/>
            <person name="Zhou Y."/>
            <person name="Lilburn T.G."/>
            <person name="Beck B.J."/>
            <person name="De Vos P."/>
            <person name="Vandamme P."/>
            <person name="Eisen J.A."/>
            <person name="Garrity G."/>
            <person name="Hugenholtz P."/>
            <person name="Kyrpides N.C."/>
        </authorList>
    </citation>
    <scope>NUCLEOTIDE SEQUENCE [LARGE SCALE GENOMIC DNA]</scope>
    <source>
        <strain evidence="10 11">CV53</strain>
    </source>
</reference>
<feature type="compositionally biased region" description="Polar residues" evidence="6">
    <location>
        <begin position="118"/>
        <end position="129"/>
    </location>
</feature>
<sequence>MKKFVASLFALAFMFTGFSSVNAAEDKDCGDFNGDKRAVAEFWHTNGYSASNDPHDLDRDNDNLPCEVSQGEYDDYVASLNEEDSQDADSGSDTSTDEATTEEESDTVESVESNDDSGQASDDATSGSNEVGEELPDTATNSVPMMALGAMLLVGGSVLVFRKRQTN</sequence>
<feature type="region of interest" description="Disordered" evidence="6">
    <location>
        <begin position="48"/>
        <end position="142"/>
    </location>
</feature>
<evidence type="ECO:0000256" key="6">
    <source>
        <dbReference type="SAM" id="MobiDB-lite"/>
    </source>
</evidence>
<keyword evidence="2" id="KW-0134">Cell wall</keyword>
<dbReference type="EMBL" id="SLVV01000010">
    <property type="protein sequence ID" value="TCN22667.1"/>
    <property type="molecule type" value="Genomic_DNA"/>
</dbReference>
<dbReference type="InterPro" id="IPR019931">
    <property type="entry name" value="LPXTG_anchor"/>
</dbReference>
<evidence type="ECO:0000259" key="9">
    <source>
        <dbReference type="PROSITE" id="PS50847"/>
    </source>
</evidence>
<keyword evidence="4 8" id="KW-0732">Signal</keyword>
<dbReference type="Pfam" id="PF00746">
    <property type="entry name" value="Gram_pos_anchor"/>
    <property type="match status" value="1"/>
</dbReference>
<keyword evidence="7" id="KW-0472">Membrane</keyword>
<evidence type="ECO:0000256" key="8">
    <source>
        <dbReference type="SAM" id="SignalP"/>
    </source>
</evidence>
<evidence type="ECO:0000313" key="10">
    <source>
        <dbReference type="EMBL" id="TCN22667.1"/>
    </source>
</evidence>
<feature type="transmembrane region" description="Helical" evidence="7">
    <location>
        <begin position="143"/>
        <end position="161"/>
    </location>
</feature>
<feature type="compositionally biased region" description="Acidic residues" evidence="6">
    <location>
        <begin position="95"/>
        <end position="115"/>
    </location>
</feature>
<feature type="compositionally biased region" description="Basic and acidic residues" evidence="6">
    <location>
        <begin position="53"/>
        <end position="62"/>
    </location>
</feature>
<evidence type="ECO:0000256" key="7">
    <source>
        <dbReference type="SAM" id="Phobius"/>
    </source>
</evidence>
<evidence type="ECO:0000256" key="2">
    <source>
        <dbReference type="ARBA" id="ARBA00022512"/>
    </source>
</evidence>
<protein>
    <submittedName>
        <fullName evidence="10">LPXTG-motif cell wall-anchored protein</fullName>
    </submittedName>
</protein>
<evidence type="ECO:0000256" key="5">
    <source>
        <dbReference type="ARBA" id="ARBA00023088"/>
    </source>
</evidence>
<proteinExistence type="predicted"/>
<feature type="signal peptide" evidence="8">
    <location>
        <begin position="1"/>
        <end position="23"/>
    </location>
</feature>
<dbReference type="RefSeq" id="WP_132009540.1">
    <property type="nucleotide sequence ID" value="NZ_JABUHM010000011.1"/>
</dbReference>